<protein>
    <submittedName>
        <fullName evidence="2">Uncharacterized protein</fullName>
    </submittedName>
</protein>
<proteinExistence type="predicted"/>
<sequence>MATATKELTTTPLDIIHQGQLPLVEVYILRCGGDQAAVTWDALQDQLKPGRDAPLLMIVWDDGEKNLHPAIQHLPRVYNKKECVEYLLEQQGKKLHGAGSTKLRVNTFLCHGDAKMRQILHKNILLSFDQLREKNFIFIFPNIIHPTAFVSKTSTLLESEGVFVGPHAAVHTSACVGNFSLVNTAAVVEHDCILSEYTNVNPGAVLCGKVTVGTFSTIGANACIRDHVEVANETSIGMQAGVVADVTNKGTVQLGVPAQSMTIIKNNVPNHTANAVLKVESQLRDLRWMPKKRFDMANFEQYLRPSITKGHLTNDGPLQRVLMEKLRSLCHVSKRRILPTANGTSALHALVTAWEMKIGKRLIFATQSFTFPSSIQGPFSNAVVLDMDPVFGGPSIKQLDEVADKIDGVVVTNLFGLQAHVLKYETWCQENKKVLLFDNAATPIGFVDDKSSNERRSIHEIGDGAIISLHETKPIGRGEGGAVICPENLQRYVHQAMNFGFDVYALDARIPHRFASNWRMSDIAAAAVCDHIDHVIEDKWEDRMTKKARYAEQRIKLEGYSMLQKLRFPTILCCLLIALPEGKKYNLNSVCSYLHRSVPSIEAKRYYRPLGSQKITPLAWEMFDQCICLPFHIEMEKEMIDYQIKQLTIALSYFGSIETKHINKEST</sequence>
<dbReference type="InterPro" id="IPR015424">
    <property type="entry name" value="PyrdxlP-dep_Trfase"/>
</dbReference>
<organism evidence="2">
    <name type="scientific">Eucampia antarctica</name>
    <dbReference type="NCBI Taxonomy" id="49252"/>
    <lineage>
        <taxon>Eukaryota</taxon>
        <taxon>Sar</taxon>
        <taxon>Stramenopiles</taxon>
        <taxon>Ochrophyta</taxon>
        <taxon>Bacillariophyta</taxon>
        <taxon>Mediophyceae</taxon>
        <taxon>Biddulphiophycidae</taxon>
        <taxon>Hemiaulales</taxon>
        <taxon>Hemiaulaceae</taxon>
        <taxon>Eucampia</taxon>
    </lineage>
</organism>
<dbReference type="InterPro" id="IPR020019">
    <property type="entry name" value="AcTrfase_PglD-like"/>
</dbReference>
<dbReference type="EMBL" id="HBHI01004736">
    <property type="protein sequence ID" value="CAD9658576.1"/>
    <property type="molecule type" value="Transcribed_RNA"/>
</dbReference>
<reference evidence="2" key="1">
    <citation type="submission" date="2021-01" db="EMBL/GenBank/DDBJ databases">
        <authorList>
            <person name="Corre E."/>
            <person name="Pelletier E."/>
            <person name="Niang G."/>
            <person name="Scheremetjew M."/>
            <person name="Finn R."/>
            <person name="Kale V."/>
            <person name="Holt S."/>
            <person name="Cochrane G."/>
            <person name="Meng A."/>
            <person name="Brown T."/>
            <person name="Cohen L."/>
        </authorList>
    </citation>
    <scope>NUCLEOTIDE SEQUENCE</scope>
    <source>
        <strain evidence="2">CCMP1452</strain>
    </source>
</reference>
<dbReference type="GO" id="GO:0008483">
    <property type="term" value="F:transaminase activity"/>
    <property type="evidence" value="ECO:0007669"/>
    <property type="project" value="TreeGrafter"/>
</dbReference>
<gene>
    <name evidence="2" type="ORF">EANT1437_LOCUS2378</name>
</gene>
<dbReference type="Pfam" id="PF01041">
    <property type="entry name" value="DegT_DnrJ_EryC1"/>
    <property type="match status" value="1"/>
</dbReference>
<dbReference type="CDD" id="cd03360">
    <property type="entry name" value="LbH_AT_putative"/>
    <property type="match status" value="1"/>
</dbReference>
<dbReference type="InterPro" id="IPR018357">
    <property type="entry name" value="Hexapep_transf_CS"/>
</dbReference>
<dbReference type="InterPro" id="IPR000653">
    <property type="entry name" value="DegT/StrS_aminotransferase"/>
</dbReference>
<dbReference type="SUPFAM" id="SSF53383">
    <property type="entry name" value="PLP-dependent transferases"/>
    <property type="match status" value="1"/>
</dbReference>
<dbReference type="InterPro" id="IPR015421">
    <property type="entry name" value="PyrdxlP-dep_Trfase_major"/>
</dbReference>
<dbReference type="PROSITE" id="PS00101">
    <property type="entry name" value="HEXAPEP_TRANSFERASES"/>
    <property type="match status" value="1"/>
</dbReference>
<dbReference type="Gene3D" id="3.40.640.10">
    <property type="entry name" value="Type I PLP-dependent aspartate aminotransferase-like (Major domain)"/>
    <property type="match status" value="1"/>
</dbReference>
<evidence type="ECO:0000256" key="1">
    <source>
        <dbReference type="ARBA" id="ARBA00022679"/>
    </source>
</evidence>
<dbReference type="GO" id="GO:0030170">
    <property type="term" value="F:pyridoxal phosphate binding"/>
    <property type="evidence" value="ECO:0007669"/>
    <property type="project" value="TreeGrafter"/>
</dbReference>
<dbReference type="GO" id="GO:0000271">
    <property type="term" value="P:polysaccharide biosynthetic process"/>
    <property type="evidence" value="ECO:0007669"/>
    <property type="project" value="TreeGrafter"/>
</dbReference>
<name>A0A7S2R2H5_9STRA</name>
<dbReference type="AlphaFoldDB" id="A0A7S2R2H5"/>
<dbReference type="PANTHER" id="PTHR30244">
    <property type="entry name" value="TRANSAMINASE"/>
    <property type="match status" value="1"/>
</dbReference>
<dbReference type="InterPro" id="IPR011004">
    <property type="entry name" value="Trimer_LpxA-like_sf"/>
</dbReference>
<dbReference type="PANTHER" id="PTHR30244:SF34">
    <property type="entry name" value="DTDP-4-AMINO-4,6-DIDEOXYGALACTOSE TRANSAMINASE"/>
    <property type="match status" value="1"/>
</dbReference>
<keyword evidence="1" id="KW-0808">Transferase</keyword>
<evidence type="ECO:0000313" key="2">
    <source>
        <dbReference type="EMBL" id="CAD9658576.1"/>
    </source>
</evidence>
<dbReference type="Gene3D" id="2.160.10.10">
    <property type="entry name" value="Hexapeptide repeat proteins"/>
    <property type="match status" value="1"/>
</dbReference>
<accession>A0A7S2R2H5</accession>
<dbReference type="SUPFAM" id="SSF51161">
    <property type="entry name" value="Trimeric LpxA-like enzymes"/>
    <property type="match status" value="1"/>
</dbReference>